<feature type="transmembrane region" description="Helical" evidence="2">
    <location>
        <begin position="230"/>
        <end position="252"/>
    </location>
</feature>
<evidence type="ECO:0000313" key="3">
    <source>
        <dbReference type="EMBL" id="KAF0301082.1"/>
    </source>
</evidence>
<evidence type="ECO:0000256" key="1">
    <source>
        <dbReference type="SAM" id="MobiDB-lite"/>
    </source>
</evidence>
<feature type="region of interest" description="Disordered" evidence="1">
    <location>
        <begin position="104"/>
        <end position="138"/>
    </location>
</feature>
<accession>A0A6A4WDW5</accession>
<evidence type="ECO:0000313" key="4">
    <source>
        <dbReference type="Proteomes" id="UP000440578"/>
    </source>
</evidence>
<feature type="transmembrane region" description="Helical" evidence="2">
    <location>
        <begin position="43"/>
        <end position="64"/>
    </location>
</feature>
<feature type="transmembrane region" description="Helical" evidence="2">
    <location>
        <begin position="295"/>
        <end position="314"/>
    </location>
</feature>
<dbReference type="InterPro" id="IPR050327">
    <property type="entry name" value="Proton-linked_MCT"/>
</dbReference>
<keyword evidence="2" id="KW-0472">Membrane</keyword>
<dbReference type="OrthoDB" id="6499973at2759"/>
<dbReference type="SUPFAM" id="SSF103473">
    <property type="entry name" value="MFS general substrate transporter"/>
    <property type="match status" value="1"/>
</dbReference>
<dbReference type="InterPro" id="IPR036259">
    <property type="entry name" value="MFS_trans_sf"/>
</dbReference>
<sequence length="339" mass="35871">MEAEIGRPLVSALVNKLGCRQVVIAGSLMSSVAFSLSASASEIGLFIVMYGILGGVGTFCLAPLTQYLLDVSGWKGAQLATAALLLTGACFLFPEVVIQSASSTGDTLSEGAPSSQQSGESVVTGRHIDPVGPLPDEPLHRETLAASRSHLLRSLDDRSSYLRPGVPSESRPVSGQPRPVSGHLRPVSGHLRPVSGQFRPVSDLLSPPAGDSFAVLKEMLNVSLLKETPFLLTCIGYSFSMLGYFVPIVYILDEAVQHKVSPPHASMLVAVMGISNTVGRLAVGVLSDMQHMDVLFLNNVSMLGSGLVALLIPLCETCRNFATPSLPEEMSQGNETCRI</sequence>
<dbReference type="PANTHER" id="PTHR11360:SF286">
    <property type="entry name" value="GH22266P"/>
    <property type="match status" value="1"/>
</dbReference>
<dbReference type="GO" id="GO:0008028">
    <property type="term" value="F:monocarboxylic acid transmembrane transporter activity"/>
    <property type="evidence" value="ECO:0007669"/>
    <property type="project" value="TreeGrafter"/>
</dbReference>
<reference evidence="3 4" key="1">
    <citation type="submission" date="2019-07" db="EMBL/GenBank/DDBJ databases">
        <title>Draft genome assembly of a fouling barnacle, Amphibalanus amphitrite (Darwin, 1854): The first reference genome for Thecostraca.</title>
        <authorList>
            <person name="Kim W."/>
        </authorList>
    </citation>
    <scope>NUCLEOTIDE SEQUENCE [LARGE SCALE GENOMIC DNA]</scope>
    <source>
        <strain evidence="3">SNU_AA5</strain>
        <tissue evidence="3">Soma without cirri and trophi</tissue>
    </source>
</reference>
<keyword evidence="2" id="KW-0812">Transmembrane</keyword>
<keyword evidence="2" id="KW-1133">Transmembrane helix</keyword>
<dbReference type="Pfam" id="PF07690">
    <property type="entry name" value="MFS_1"/>
    <property type="match status" value="1"/>
</dbReference>
<organism evidence="3 4">
    <name type="scientific">Amphibalanus amphitrite</name>
    <name type="common">Striped barnacle</name>
    <name type="synonym">Balanus amphitrite</name>
    <dbReference type="NCBI Taxonomy" id="1232801"/>
    <lineage>
        <taxon>Eukaryota</taxon>
        <taxon>Metazoa</taxon>
        <taxon>Ecdysozoa</taxon>
        <taxon>Arthropoda</taxon>
        <taxon>Crustacea</taxon>
        <taxon>Multicrustacea</taxon>
        <taxon>Cirripedia</taxon>
        <taxon>Thoracica</taxon>
        <taxon>Thoracicalcarea</taxon>
        <taxon>Balanomorpha</taxon>
        <taxon>Balanoidea</taxon>
        <taxon>Balanidae</taxon>
        <taxon>Amphibalaninae</taxon>
        <taxon>Amphibalanus</taxon>
    </lineage>
</organism>
<proteinExistence type="predicted"/>
<feature type="compositionally biased region" description="Polar residues" evidence="1">
    <location>
        <begin position="104"/>
        <end position="121"/>
    </location>
</feature>
<dbReference type="InterPro" id="IPR011701">
    <property type="entry name" value="MFS"/>
</dbReference>
<protein>
    <submittedName>
        <fullName evidence="3">Monocarboxylate transporter 10</fullName>
    </submittedName>
</protein>
<name>A0A6A4WDW5_AMPAM</name>
<gene>
    <name evidence="3" type="primary">Slc16a10_1</name>
    <name evidence="3" type="ORF">FJT64_026573</name>
</gene>
<feature type="transmembrane region" description="Helical" evidence="2">
    <location>
        <begin position="76"/>
        <end position="93"/>
    </location>
</feature>
<keyword evidence="4" id="KW-1185">Reference proteome</keyword>
<dbReference type="AlphaFoldDB" id="A0A6A4WDW5"/>
<dbReference type="EMBL" id="VIIS01001200">
    <property type="protein sequence ID" value="KAF0301082.1"/>
    <property type="molecule type" value="Genomic_DNA"/>
</dbReference>
<comment type="caution">
    <text evidence="3">The sequence shown here is derived from an EMBL/GenBank/DDBJ whole genome shotgun (WGS) entry which is preliminary data.</text>
</comment>
<evidence type="ECO:0000256" key="2">
    <source>
        <dbReference type="SAM" id="Phobius"/>
    </source>
</evidence>
<feature type="transmembrane region" description="Helical" evidence="2">
    <location>
        <begin position="264"/>
        <end position="283"/>
    </location>
</feature>
<feature type="region of interest" description="Disordered" evidence="1">
    <location>
        <begin position="159"/>
        <end position="193"/>
    </location>
</feature>
<dbReference type="Gene3D" id="1.20.1250.20">
    <property type="entry name" value="MFS general substrate transporter like domains"/>
    <property type="match status" value="1"/>
</dbReference>
<dbReference type="PANTHER" id="PTHR11360">
    <property type="entry name" value="MONOCARBOXYLATE TRANSPORTER"/>
    <property type="match status" value="1"/>
</dbReference>
<dbReference type="Proteomes" id="UP000440578">
    <property type="component" value="Unassembled WGS sequence"/>
</dbReference>